<comment type="caution">
    <text evidence="1">The sequence shown here is derived from an EMBL/GenBank/DDBJ whole genome shotgun (WGS) entry which is preliminary data.</text>
</comment>
<organism evidence="1 2">
    <name type="scientific">Aquincola agrisoli</name>
    <dbReference type="NCBI Taxonomy" id="3119538"/>
    <lineage>
        <taxon>Bacteria</taxon>
        <taxon>Pseudomonadati</taxon>
        <taxon>Pseudomonadota</taxon>
        <taxon>Betaproteobacteria</taxon>
        <taxon>Burkholderiales</taxon>
        <taxon>Sphaerotilaceae</taxon>
        <taxon>Aquincola</taxon>
    </lineage>
</organism>
<keyword evidence="2" id="KW-1185">Reference proteome</keyword>
<reference evidence="1 2" key="1">
    <citation type="submission" date="2024-02" db="EMBL/GenBank/DDBJ databases">
        <title>Genome sequence of Aquincola sp. MAHUQ-54.</title>
        <authorList>
            <person name="Huq M.A."/>
        </authorList>
    </citation>
    <scope>NUCLEOTIDE SEQUENCE [LARGE SCALE GENOMIC DNA]</scope>
    <source>
        <strain evidence="1 2">MAHUQ-54</strain>
    </source>
</reference>
<protein>
    <submittedName>
        <fullName evidence="1">Uncharacterized protein</fullName>
    </submittedName>
</protein>
<dbReference type="Proteomes" id="UP001336250">
    <property type="component" value="Unassembled WGS sequence"/>
</dbReference>
<evidence type="ECO:0000313" key="2">
    <source>
        <dbReference type="Proteomes" id="UP001336250"/>
    </source>
</evidence>
<accession>A0AAW9QP95</accession>
<name>A0AAW9QP95_9BURK</name>
<dbReference type="AlphaFoldDB" id="A0AAW9QP95"/>
<sequence>MKKNDPIACAVAALGTLVLGVALAGVYRAVEAPSAPAAAPLAAPAPAATVPLSSQQAGPAPAPPRG</sequence>
<proteinExistence type="predicted"/>
<dbReference type="RefSeq" id="WP_332292920.1">
    <property type="nucleotide sequence ID" value="NZ_JAZIBG010000054.1"/>
</dbReference>
<dbReference type="EMBL" id="JAZIBG010000054">
    <property type="protein sequence ID" value="MEF7617209.1"/>
    <property type="molecule type" value="Genomic_DNA"/>
</dbReference>
<evidence type="ECO:0000313" key="1">
    <source>
        <dbReference type="EMBL" id="MEF7617209.1"/>
    </source>
</evidence>
<gene>
    <name evidence="1" type="ORF">V4F39_25065</name>
</gene>